<evidence type="ECO:0000256" key="3">
    <source>
        <dbReference type="ARBA" id="ARBA00022989"/>
    </source>
</evidence>
<dbReference type="Proteomes" id="UP001501736">
    <property type="component" value="Unassembled WGS sequence"/>
</dbReference>
<feature type="transmembrane region" description="Helical" evidence="6">
    <location>
        <begin position="151"/>
        <end position="169"/>
    </location>
</feature>
<dbReference type="RefSeq" id="WP_153143379.1">
    <property type="nucleotide sequence ID" value="NZ_BAAAYG010000002.1"/>
</dbReference>
<organism evidence="8 9">
    <name type="scientific">Nesterenkonia halobia</name>
    <dbReference type="NCBI Taxonomy" id="37922"/>
    <lineage>
        <taxon>Bacteria</taxon>
        <taxon>Bacillati</taxon>
        <taxon>Actinomycetota</taxon>
        <taxon>Actinomycetes</taxon>
        <taxon>Micrococcales</taxon>
        <taxon>Micrococcaceae</taxon>
        <taxon>Nesterenkonia</taxon>
    </lineage>
</organism>
<keyword evidence="2 6" id="KW-0812">Transmembrane</keyword>
<dbReference type="InterPro" id="IPR047817">
    <property type="entry name" value="ABC2_TM_bact-type"/>
</dbReference>
<keyword evidence="6" id="KW-1003">Cell membrane</keyword>
<feature type="transmembrane region" description="Helical" evidence="6">
    <location>
        <begin position="56"/>
        <end position="75"/>
    </location>
</feature>
<keyword evidence="9" id="KW-1185">Reference proteome</keyword>
<sequence>MSTTTNGTSTVPAEAERIRHILVSRQDTPQRPGAVSASLTYGWRALLKIKHVPEQLFDVTIFPIMMTVMMTYVFGGSIGAAVSGQEAGGDAVGAYVQWLIPGIFAQTLVMITMYTGLTLNRDISKGVFDRFRSLPVWRPAQLVGALLGDQVRYTLAGVIILVVGFIMGFRPAGGLPGVLAAFLMLLVFSFCLSWVWTTVALLMRTEQAAMGVSMFIMMPLTFVSNIFAPTESMPGPVRAFAEANPVSTLVGCIREFMDGVYDIGSITAVLIYCAVLVVIFGPISMFVYNRKS</sequence>
<accession>A0ABP6R8D0</accession>
<evidence type="ECO:0000313" key="8">
    <source>
        <dbReference type="EMBL" id="GAA3279158.1"/>
    </source>
</evidence>
<evidence type="ECO:0000259" key="7">
    <source>
        <dbReference type="PROSITE" id="PS51012"/>
    </source>
</evidence>
<feature type="domain" description="ABC transmembrane type-2" evidence="7">
    <location>
        <begin position="54"/>
        <end position="291"/>
    </location>
</feature>
<evidence type="ECO:0000313" key="9">
    <source>
        <dbReference type="Proteomes" id="UP001501736"/>
    </source>
</evidence>
<feature type="transmembrane region" description="Helical" evidence="6">
    <location>
        <begin position="175"/>
        <end position="196"/>
    </location>
</feature>
<dbReference type="PANTHER" id="PTHR43229:SF2">
    <property type="entry name" value="NODULATION PROTEIN J"/>
    <property type="match status" value="1"/>
</dbReference>
<comment type="caution">
    <text evidence="8">The sequence shown here is derived from an EMBL/GenBank/DDBJ whole genome shotgun (WGS) entry which is preliminary data.</text>
</comment>
<keyword evidence="6" id="KW-0813">Transport</keyword>
<feature type="transmembrane region" description="Helical" evidence="6">
    <location>
        <begin position="208"/>
        <end position="228"/>
    </location>
</feature>
<proteinExistence type="inferred from homology"/>
<dbReference type="InterPro" id="IPR051784">
    <property type="entry name" value="Nod_factor_ABC_transporter"/>
</dbReference>
<keyword evidence="5" id="KW-0046">Antibiotic resistance</keyword>
<dbReference type="Pfam" id="PF01061">
    <property type="entry name" value="ABC2_membrane"/>
    <property type="match status" value="1"/>
</dbReference>
<dbReference type="PANTHER" id="PTHR43229">
    <property type="entry name" value="NODULATION PROTEIN J"/>
    <property type="match status" value="1"/>
</dbReference>
<reference evidence="9" key="1">
    <citation type="journal article" date="2019" name="Int. J. Syst. Evol. Microbiol.">
        <title>The Global Catalogue of Microorganisms (GCM) 10K type strain sequencing project: providing services to taxonomists for standard genome sequencing and annotation.</title>
        <authorList>
            <consortium name="The Broad Institute Genomics Platform"/>
            <consortium name="The Broad Institute Genome Sequencing Center for Infectious Disease"/>
            <person name="Wu L."/>
            <person name="Ma J."/>
        </authorList>
    </citation>
    <scope>NUCLEOTIDE SEQUENCE [LARGE SCALE GENOMIC DNA]</scope>
    <source>
        <strain evidence="9">JCM 11483</strain>
    </source>
</reference>
<feature type="transmembrane region" description="Helical" evidence="6">
    <location>
        <begin position="95"/>
        <end position="117"/>
    </location>
</feature>
<feature type="transmembrane region" description="Helical" evidence="6">
    <location>
        <begin position="263"/>
        <end position="288"/>
    </location>
</feature>
<evidence type="ECO:0000256" key="6">
    <source>
        <dbReference type="RuleBase" id="RU361157"/>
    </source>
</evidence>
<dbReference type="EMBL" id="BAAAYG010000002">
    <property type="protein sequence ID" value="GAA3279158.1"/>
    <property type="molecule type" value="Genomic_DNA"/>
</dbReference>
<protein>
    <recommendedName>
        <fullName evidence="6">Transport permease protein</fullName>
    </recommendedName>
</protein>
<evidence type="ECO:0000256" key="4">
    <source>
        <dbReference type="ARBA" id="ARBA00023136"/>
    </source>
</evidence>
<dbReference type="PROSITE" id="PS51012">
    <property type="entry name" value="ABC_TM2"/>
    <property type="match status" value="1"/>
</dbReference>
<keyword evidence="4 6" id="KW-0472">Membrane</keyword>
<evidence type="ECO:0000256" key="5">
    <source>
        <dbReference type="ARBA" id="ARBA00023251"/>
    </source>
</evidence>
<comment type="similarity">
    <text evidence="6">Belongs to the ABC-2 integral membrane protein family.</text>
</comment>
<keyword evidence="3 6" id="KW-1133">Transmembrane helix</keyword>
<comment type="subcellular location">
    <subcellularLocation>
        <location evidence="6">Cell membrane</location>
        <topology evidence="6">Multi-pass membrane protein</topology>
    </subcellularLocation>
    <subcellularLocation>
        <location evidence="1">Membrane</location>
        <topology evidence="1">Multi-pass membrane protein</topology>
    </subcellularLocation>
</comment>
<dbReference type="PIRSF" id="PIRSF006648">
    <property type="entry name" value="DrrB"/>
    <property type="match status" value="1"/>
</dbReference>
<dbReference type="InterPro" id="IPR013525">
    <property type="entry name" value="ABC2_TM"/>
</dbReference>
<gene>
    <name evidence="8" type="ORF">GCM10020260_02000</name>
</gene>
<name>A0ABP6R8D0_9MICC</name>
<dbReference type="InterPro" id="IPR000412">
    <property type="entry name" value="ABC_2_transport"/>
</dbReference>
<evidence type="ECO:0000256" key="1">
    <source>
        <dbReference type="ARBA" id="ARBA00004141"/>
    </source>
</evidence>
<evidence type="ECO:0000256" key="2">
    <source>
        <dbReference type="ARBA" id="ARBA00022692"/>
    </source>
</evidence>